<name>A0A518BL92_9BACT</name>
<dbReference type="EMBL" id="CP036287">
    <property type="protein sequence ID" value="QDU67735.1"/>
    <property type="molecule type" value="Genomic_DNA"/>
</dbReference>
<sequence>MVLVSLVAVAALGWLVLSPGGPGVDVAQPEGLAQGTGAEPGAQPPAGDQGLANTTSISSSPSASERDRARGTVGTGGGRSLLIGSGDPASEGALEAGPMSWVEGRLRDVTSGAPIRGVNVGLAIEGRDVGTQSGEDGRFRLPWPQGVLARFTVRDKRYVDLTREGLTAPLELELELMPSATLKLDLQPPPDELEDAEFRLWLRDSGRKGDWPARVGEPLHAESGEVWVIFADLDPGEYALAGRVGERFVPFRAGLNLAPGELRTEGVDLERGGRLWGTVRREDGSPIEAAEVELSLRGSGMPRDAEGELRLETSTAADGSFELPPAAPGSYRLEVRSPWGANYLEVVELVSSSTAIEREVVLAPPTSLLGTVVDPRGRPVAEAQVRVISRRERSQLAGLLDQDPVDGAYQVATTGRDGVFTVESLPVGEFLLGVAIPPPGREDLVPAQVEIGRLEAGAAAEAVTLVLRGGRTIEGEVTDATSGEGIAGAAVELVYPTGRAELHWRATESDAMGRFGLEGAMDGVASVRVSALGYRPGRLTVPVAEDTPEPFARLELVPAAELRVDVVDEDGFAWGSLQVRASPALAPGASADEIKAAKSLRLTRTTDSAGVARFDALAHGPVELSLPGGRYEVVELQPRHPFLPDDAQVRLIARALPREETAILSGSAVLSESGAPVPSLAVLGPEGGVLRRDGEHFELSGVVPGPVVVRLEAPGRLPVAIGPIDVFPGAEVDLGAHALRPAVRLEVRLRDENDEPLNGAKVRLLPLPQAAGGVGADAERVVLRRGANGRYESEFGEAGAWTLHVSHPDYRTRRLTVVIPSEASWSNQVKLVPR</sequence>
<keyword evidence="2" id="KW-0472">Membrane</keyword>
<protein>
    <submittedName>
        <fullName evidence="2">Nickel uptake substrate-specific transmembrane region</fullName>
    </submittedName>
</protein>
<feature type="region of interest" description="Disordered" evidence="1">
    <location>
        <begin position="27"/>
        <end position="95"/>
    </location>
</feature>
<dbReference type="Gene3D" id="2.60.40.1120">
    <property type="entry name" value="Carboxypeptidase-like, regulatory domain"/>
    <property type="match status" value="2"/>
</dbReference>
<organism evidence="2 3">
    <name type="scientific">Engelhardtia mirabilis</name>
    <dbReference type="NCBI Taxonomy" id="2528011"/>
    <lineage>
        <taxon>Bacteria</taxon>
        <taxon>Pseudomonadati</taxon>
        <taxon>Planctomycetota</taxon>
        <taxon>Planctomycetia</taxon>
        <taxon>Planctomycetia incertae sedis</taxon>
        <taxon>Engelhardtia</taxon>
    </lineage>
</organism>
<dbReference type="Proteomes" id="UP000316921">
    <property type="component" value="Chromosome"/>
</dbReference>
<accession>A0A518BL92</accession>
<dbReference type="SUPFAM" id="SSF49464">
    <property type="entry name" value="Carboxypeptidase regulatory domain-like"/>
    <property type="match status" value="2"/>
</dbReference>
<reference evidence="2 3" key="1">
    <citation type="submission" date="2019-02" db="EMBL/GenBank/DDBJ databases">
        <title>Deep-cultivation of Planctomycetes and their phenomic and genomic characterization uncovers novel biology.</title>
        <authorList>
            <person name="Wiegand S."/>
            <person name="Jogler M."/>
            <person name="Boedeker C."/>
            <person name="Pinto D."/>
            <person name="Vollmers J."/>
            <person name="Rivas-Marin E."/>
            <person name="Kohn T."/>
            <person name="Peeters S.H."/>
            <person name="Heuer A."/>
            <person name="Rast P."/>
            <person name="Oberbeckmann S."/>
            <person name="Bunk B."/>
            <person name="Jeske O."/>
            <person name="Meyerdierks A."/>
            <person name="Storesund J.E."/>
            <person name="Kallscheuer N."/>
            <person name="Luecker S."/>
            <person name="Lage O.M."/>
            <person name="Pohl T."/>
            <person name="Merkel B.J."/>
            <person name="Hornburger P."/>
            <person name="Mueller R.-W."/>
            <person name="Bruemmer F."/>
            <person name="Labrenz M."/>
            <person name="Spormann A.M."/>
            <person name="Op den Camp H."/>
            <person name="Overmann J."/>
            <person name="Amann R."/>
            <person name="Jetten M.S.M."/>
            <person name="Mascher T."/>
            <person name="Medema M.H."/>
            <person name="Devos D.P."/>
            <person name="Kaster A.-K."/>
            <person name="Ovreas L."/>
            <person name="Rohde M."/>
            <person name="Galperin M.Y."/>
            <person name="Jogler C."/>
        </authorList>
    </citation>
    <scope>NUCLEOTIDE SEQUENCE [LARGE SCALE GENOMIC DNA]</scope>
    <source>
        <strain evidence="2 3">Pla133</strain>
    </source>
</reference>
<dbReference type="KEGG" id="pbap:Pla133_28240"/>
<dbReference type="SUPFAM" id="SSF49452">
    <property type="entry name" value="Starch-binding domain-like"/>
    <property type="match status" value="2"/>
</dbReference>
<gene>
    <name evidence="2" type="ORF">Pla133_28240</name>
</gene>
<dbReference type="GO" id="GO:0030246">
    <property type="term" value="F:carbohydrate binding"/>
    <property type="evidence" value="ECO:0007669"/>
    <property type="project" value="InterPro"/>
</dbReference>
<keyword evidence="3" id="KW-1185">Reference proteome</keyword>
<proteinExistence type="predicted"/>
<dbReference type="InterPro" id="IPR013784">
    <property type="entry name" value="Carb-bd-like_fold"/>
</dbReference>
<keyword evidence="2" id="KW-0812">Transmembrane</keyword>
<dbReference type="InterPro" id="IPR008969">
    <property type="entry name" value="CarboxyPept-like_regulatory"/>
</dbReference>
<evidence type="ECO:0000313" key="3">
    <source>
        <dbReference type="Proteomes" id="UP000316921"/>
    </source>
</evidence>
<dbReference type="Pfam" id="PF13620">
    <property type="entry name" value="CarboxypepD_reg"/>
    <property type="match status" value="2"/>
</dbReference>
<dbReference type="RefSeq" id="WP_145168401.1">
    <property type="nucleotide sequence ID" value="NZ_CP036296.1"/>
</dbReference>
<evidence type="ECO:0000313" key="2">
    <source>
        <dbReference type="EMBL" id="QDU67735.1"/>
    </source>
</evidence>
<dbReference type="AlphaFoldDB" id="A0A518BL92"/>
<evidence type="ECO:0000256" key="1">
    <source>
        <dbReference type="SAM" id="MobiDB-lite"/>
    </source>
</evidence>